<sequence>MEMIAFVFSHTNISLHKITGKGVLSLFVIDLISNISIRELWRIAILEPIRAGLTPLRIIDSNLVYAGVSVEKKHWPSILL</sequence>
<gene>
    <name evidence="1" type="ORF">Y1Q_0019280</name>
</gene>
<dbReference type="AlphaFoldDB" id="A0A151MQL8"/>
<organism evidence="1 2">
    <name type="scientific">Alligator mississippiensis</name>
    <name type="common">American alligator</name>
    <dbReference type="NCBI Taxonomy" id="8496"/>
    <lineage>
        <taxon>Eukaryota</taxon>
        <taxon>Metazoa</taxon>
        <taxon>Chordata</taxon>
        <taxon>Craniata</taxon>
        <taxon>Vertebrata</taxon>
        <taxon>Euteleostomi</taxon>
        <taxon>Archelosauria</taxon>
        <taxon>Archosauria</taxon>
        <taxon>Crocodylia</taxon>
        <taxon>Alligatoridae</taxon>
        <taxon>Alligatorinae</taxon>
        <taxon>Alligator</taxon>
    </lineage>
</organism>
<keyword evidence="2" id="KW-1185">Reference proteome</keyword>
<reference evidence="1 2" key="1">
    <citation type="journal article" date="2012" name="Genome Biol.">
        <title>Sequencing three crocodilian genomes to illuminate the evolution of archosaurs and amniotes.</title>
        <authorList>
            <person name="St John J.A."/>
            <person name="Braun E.L."/>
            <person name="Isberg S.R."/>
            <person name="Miles L.G."/>
            <person name="Chong A.Y."/>
            <person name="Gongora J."/>
            <person name="Dalzell P."/>
            <person name="Moran C."/>
            <person name="Bed'hom B."/>
            <person name="Abzhanov A."/>
            <person name="Burgess S.C."/>
            <person name="Cooksey A.M."/>
            <person name="Castoe T.A."/>
            <person name="Crawford N.G."/>
            <person name="Densmore L.D."/>
            <person name="Drew J.C."/>
            <person name="Edwards S.V."/>
            <person name="Faircloth B.C."/>
            <person name="Fujita M.K."/>
            <person name="Greenwold M.J."/>
            <person name="Hoffmann F.G."/>
            <person name="Howard J.M."/>
            <person name="Iguchi T."/>
            <person name="Janes D.E."/>
            <person name="Khan S.Y."/>
            <person name="Kohno S."/>
            <person name="de Koning A.J."/>
            <person name="Lance S.L."/>
            <person name="McCarthy F.M."/>
            <person name="McCormack J.E."/>
            <person name="Merchant M.E."/>
            <person name="Peterson D.G."/>
            <person name="Pollock D.D."/>
            <person name="Pourmand N."/>
            <person name="Raney B.J."/>
            <person name="Roessler K.A."/>
            <person name="Sanford J.R."/>
            <person name="Sawyer R.H."/>
            <person name="Schmidt C.J."/>
            <person name="Triplett E.W."/>
            <person name="Tuberville T.D."/>
            <person name="Venegas-Anaya M."/>
            <person name="Howard J.T."/>
            <person name="Jarvis E.D."/>
            <person name="Guillette L.J.Jr."/>
            <person name="Glenn T.C."/>
            <person name="Green R.E."/>
            <person name="Ray D.A."/>
        </authorList>
    </citation>
    <scope>NUCLEOTIDE SEQUENCE [LARGE SCALE GENOMIC DNA]</scope>
    <source>
        <strain evidence="1">KSC_2009_1</strain>
    </source>
</reference>
<evidence type="ECO:0000313" key="2">
    <source>
        <dbReference type="Proteomes" id="UP000050525"/>
    </source>
</evidence>
<protein>
    <submittedName>
        <fullName evidence="1">Uncharacterized protein</fullName>
    </submittedName>
</protein>
<accession>A0A151MQL8</accession>
<dbReference type="EMBL" id="AKHW03005461">
    <property type="protein sequence ID" value="KYO26837.1"/>
    <property type="molecule type" value="Genomic_DNA"/>
</dbReference>
<dbReference type="Proteomes" id="UP000050525">
    <property type="component" value="Unassembled WGS sequence"/>
</dbReference>
<comment type="caution">
    <text evidence="1">The sequence shown here is derived from an EMBL/GenBank/DDBJ whole genome shotgun (WGS) entry which is preliminary data.</text>
</comment>
<evidence type="ECO:0000313" key="1">
    <source>
        <dbReference type="EMBL" id="KYO26837.1"/>
    </source>
</evidence>
<name>A0A151MQL8_ALLMI</name>
<proteinExistence type="predicted"/>